<evidence type="ECO:0000313" key="12">
    <source>
        <dbReference type="EMBL" id="ORZ08095.1"/>
    </source>
</evidence>
<sequence>MSTEPTTSSDSPPLTSKGKREKQLDALCKKYIDHLIELTSIDSLAKHFDQNDIKDAELGYASEQMTDYARHQLWESLRTLFEEERVKERLDSLERLKNNRTAEDYEAVYENSIRQYGDEFYRILPKPKQVTQAELYRLKKKELERLHALRDSLRHENKAKMEELNNKKQIREELVNKPLLEFTPPNLDPSLER</sequence>
<dbReference type="Proteomes" id="UP000193560">
    <property type="component" value="Unassembled WGS sequence"/>
</dbReference>
<organism evidence="12 13">
    <name type="scientific">Absidia repens</name>
    <dbReference type="NCBI Taxonomy" id="90262"/>
    <lineage>
        <taxon>Eukaryota</taxon>
        <taxon>Fungi</taxon>
        <taxon>Fungi incertae sedis</taxon>
        <taxon>Mucoromycota</taxon>
        <taxon>Mucoromycotina</taxon>
        <taxon>Mucoromycetes</taxon>
        <taxon>Mucorales</taxon>
        <taxon>Cunninghamellaceae</taxon>
        <taxon>Absidia</taxon>
    </lineage>
</organism>
<evidence type="ECO:0000256" key="9">
    <source>
        <dbReference type="ARBA" id="ARBA00023328"/>
    </source>
</evidence>
<evidence type="ECO:0000313" key="13">
    <source>
        <dbReference type="Proteomes" id="UP000193560"/>
    </source>
</evidence>
<gene>
    <name evidence="12" type="ORF">BCR42DRAFT_425218</name>
</gene>
<feature type="region of interest" description="Disordered" evidence="11">
    <location>
        <begin position="1"/>
        <end position="21"/>
    </location>
</feature>
<feature type="coiled-coil region" evidence="10">
    <location>
        <begin position="143"/>
        <end position="177"/>
    </location>
</feature>
<feature type="compositionally biased region" description="Low complexity" evidence="11">
    <location>
        <begin position="1"/>
        <end position="16"/>
    </location>
</feature>
<dbReference type="InterPro" id="IPR007128">
    <property type="entry name" value="PMF1/Nnf1"/>
</dbReference>
<evidence type="ECO:0000256" key="11">
    <source>
        <dbReference type="SAM" id="MobiDB-lite"/>
    </source>
</evidence>
<dbReference type="EMBL" id="MCGE01000032">
    <property type="protein sequence ID" value="ORZ08095.1"/>
    <property type="molecule type" value="Genomic_DNA"/>
</dbReference>
<evidence type="ECO:0000256" key="10">
    <source>
        <dbReference type="SAM" id="Coils"/>
    </source>
</evidence>
<evidence type="ECO:0000256" key="5">
    <source>
        <dbReference type="ARBA" id="ARBA00022776"/>
    </source>
</evidence>
<keyword evidence="3" id="KW-0158">Chromosome</keyword>
<evidence type="ECO:0000256" key="6">
    <source>
        <dbReference type="ARBA" id="ARBA00022838"/>
    </source>
</evidence>
<accession>A0A1X2I2M0</accession>
<evidence type="ECO:0000256" key="4">
    <source>
        <dbReference type="ARBA" id="ARBA00022618"/>
    </source>
</evidence>
<protein>
    <recommendedName>
        <fullName evidence="14">Fms-interacting protein-domain-containing protein</fullName>
    </recommendedName>
</protein>
<dbReference type="GO" id="GO:0051301">
    <property type="term" value="P:cell division"/>
    <property type="evidence" value="ECO:0007669"/>
    <property type="project" value="UniProtKB-KW"/>
</dbReference>
<evidence type="ECO:0008006" key="14">
    <source>
        <dbReference type="Google" id="ProtNLM"/>
    </source>
</evidence>
<reference evidence="12 13" key="1">
    <citation type="submission" date="2016-07" db="EMBL/GenBank/DDBJ databases">
        <title>Pervasive Adenine N6-methylation of Active Genes in Fungi.</title>
        <authorList>
            <consortium name="DOE Joint Genome Institute"/>
            <person name="Mondo S.J."/>
            <person name="Dannebaum R.O."/>
            <person name="Kuo R.C."/>
            <person name="Labutti K."/>
            <person name="Haridas S."/>
            <person name="Kuo A."/>
            <person name="Salamov A."/>
            <person name="Ahrendt S.R."/>
            <person name="Lipzen A."/>
            <person name="Sullivan W."/>
            <person name="Andreopoulos W.B."/>
            <person name="Clum A."/>
            <person name="Lindquist E."/>
            <person name="Daum C."/>
            <person name="Ramamoorthy G.K."/>
            <person name="Gryganskyi A."/>
            <person name="Culley D."/>
            <person name="Magnuson J.K."/>
            <person name="James T.Y."/>
            <person name="O'Malley M.A."/>
            <person name="Stajich J.E."/>
            <person name="Spatafora J.W."/>
            <person name="Visel A."/>
            <person name="Grigoriev I.V."/>
        </authorList>
    </citation>
    <scope>NUCLEOTIDE SEQUENCE [LARGE SCALE GENOMIC DNA]</scope>
    <source>
        <strain evidence="12 13">NRRL 1336</strain>
    </source>
</reference>
<evidence type="ECO:0000256" key="3">
    <source>
        <dbReference type="ARBA" id="ARBA00022454"/>
    </source>
</evidence>
<evidence type="ECO:0000256" key="8">
    <source>
        <dbReference type="ARBA" id="ARBA00023306"/>
    </source>
</evidence>
<keyword evidence="10" id="KW-0175">Coiled coil</keyword>
<name>A0A1X2I2M0_9FUNG</name>
<evidence type="ECO:0000256" key="1">
    <source>
        <dbReference type="ARBA" id="ARBA00004123"/>
    </source>
</evidence>
<keyword evidence="6" id="KW-0995">Kinetochore</keyword>
<keyword evidence="13" id="KW-1185">Reference proteome</keyword>
<keyword evidence="4" id="KW-0132">Cell division</keyword>
<evidence type="ECO:0000256" key="7">
    <source>
        <dbReference type="ARBA" id="ARBA00023242"/>
    </source>
</evidence>
<keyword evidence="5" id="KW-0498">Mitosis</keyword>
<keyword evidence="8" id="KW-0131">Cell cycle</keyword>
<evidence type="ECO:0000256" key="2">
    <source>
        <dbReference type="ARBA" id="ARBA00004629"/>
    </source>
</evidence>
<comment type="subcellular location">
    <subcellularLocation>
        <location evidence="2">Chromosome</location>
        <location evidence="2">Centromere</location>
        <location evidence="2">Kinetochore</location>
    </subcellularLocation>
    <subcellularLocation>
        <location evidence="1">Nucleus</location>
    </subcellularLocation>
</comment>
<dbReference type="Pfam" id="PF03980">
    <property type="entry name" value="Nnf1"/>
    <property type="match status" value="1"/>
</dbReference>
<keyword evidence="9" id="KW-0137">Centromere</keyword>
<dbReference type="AlphaFoldDB" id="A0A1X2I2M0"/>
<proteinExistence type="predicted"/>
<comment type="caution">
    <text evidence="12">The sequence shown here is derived from an EMBL/GenBank/DDBJ whole genome shotgun (WGS) entry which is preliminary data.</text>
</comment>
<keyword evidence="7" id="KW-0539">Nucleus</keyword>
<dbReference type="GO" id="GO:0000444">
    <property type="term" value="C:MIS12/MIND type complex"/>
    <property type="evidence" value="ECO:0007669"/>
    <property type="project" value="InterPro"/>
</dbReference>
<dbReference type="GO" id="GO:0005634">
    <property type="term" value="C:nucleus"/>
    <property type="evidence" value="ECO:0007669"/>
    <property type="project" value="UniProtKB-SubCell"/>
</dbReference>